<name>A0ABT5TWP5_9MICO</name>
<comment type="caution">
    <text evidence="2">The sequence shown here is derived from an EMBL/GenBank/DDBJ whole genome shotgun (WGS) entry which is preliminary data.</text>
</comment>
<evidence type="ECO:0000313" key="2">
    <source>
        <dbReference type="EMBL" id="MDD9206478.1"/>
    </source>
</evidence>
<reference evidence="2" key="1">
    <citation type="submission" date="2023-02" db="EMBL/GenBank/DDBJ databases">
        <title>Georgenia sp.10Sc9-8, isolated from a soil sample collected from the Taklamakan desert.</title>
        <authorList>
            <person name="Liu S."/>
        </authorList>
    </citation>
    <scope>NUCLEOTIDE SEQUENCE</scope>
    <source>
        <strain evidence="2">10Sc9-8</strain>
    </source>
</reference>
<organism evidence="2 3">
    <name type="scientific">Georgenia halotolerans</name>
    <dbReference type="NCBI Taxonomy" id="3028317"/>
    <lineage>
        <taxon>Bacteria</taxon>
        <taxon>Bacillati</taxon>
        <taxon>Actinomycetota</taxon>
        <taxon>Actinomycetes</taxon>
        <taxon>Micrococcales</taxon>
        <taxon>Bogoriellaceae</taxon>
        <taxon>Georgenia</taxon>
    </lineage>
</organism>
<feature type="transmembrane region" description="Helical" evidence="1">
    <location>
        <begin position="123"/>
        <end position="146"/>
    </location>
</feature>
<dbReference type="InterPro" id="IPR011138">
    <property type="entry name" value="Cytochrome_b-558"/>
</dbReference>
<dbReference type="NCBIfam" id="TIGR02046">
    <property type="entry name" value="sdhC_b558_fam"/>
    <property type="match status" value="1"/>
</dbReference>
<dbReference type="InterPro" id="IPR034804">
    <property type="entry name" value="SQR/QFR_C/D"/>
</dbReference>
<keyword evidence="1" id="KW-0472">Membrane</keyword>
<dbReference type="EMBL" id="JARACI010000895">
    <property type="protein sequence ID" value="MDD9206478.1"/>
    <property type="molecule type" value="Genomic_DNA"/>
</dbReference>
<protein>
    <submittedName>
        <fullName evidence="2">Succinate dehydrogenase cytochrome b subunit</fullName>
    </submittedName>
</protein>
<feature type="transmembrane region" description="Helical" evidence="1">
    <location>
        <begin position="18"/>
        <end position="40"/>
    </location>
</feature>
<dbReference type="CDD" id="cd03498">
    <property type="entry name" value="SQR_TypeB_2_TM"/>
    <property type="match status" value="1"/>
</dbReference>
<feature type="transmembrane region" description="Helical" evidence="1">
    <location>
        <begin position="203"/>
        <end position="222"/>
    </location>
</feature>
<sequence>MATTTVTPRTRRARRNSVALKVLMAVTGLILVLFILAHLYGNLKLFQGQEAFDGYSHYLREMGYPILPHSGFLWIMRVVLLASVVGHIYAAVVLWRQANRARSTRYVQHKRLVQTYSARTMRWGGVIIALFVVFHILQFTTMTIEVGGSYDSPYQRLVAAYQPEHWWVYAVYLVSIVALTAHLRHGLWSATQTLGASNRRRQLGINVAAYVVAGLVLVGFMVPPTAVLLGLVG</sequence>
<proteinExistence type="predicted"/>
<dbReference type="Gene3D" id="1.20.1300.10">
    <property type="entry name" value="Fumarate reductase/succinate dehydrogenase, transmembrane subunit"/>
    <property type="match status" value="1"/>
</dbReference>
<dbReference type="Proteomes" id="UP001165561">
    <property type="component" value="Unassembled WGS sequence"/>
</dbReference>
<feature type="transmembrane region" description="Helical" evidence="1">
    <location>
        <begin position="72"/>
        <end position="95"/>
    </location>
</feature>
<feature type="transmembrane region" description="Helical" evidence="1">
    <location>
        <begin position="166"/>
        <end position="183"/>
    </location>
</feature>
<keyword evidence="1" id="KW-1133">Transmembrane helix</keyword>
<keyword evidence="3" id="KW-1185">Reference proteome</keyword>
<gene>
    <name evidence="2" type="ORF">PU560_08340</name>
</gene>
<dbReference type="SUPFAM" id="SSF81343">
    <property type="entry name" value="Fumarate reductase respiratory complex transmembrane subunits"/>
    <property type="match status" value="1"/>
</dbReference>
<keyword evidence="1" id="KW-0812">Transmembrane</keyword>
<evidence type="ECO:0000313" key="3">
    <source>
        <dbReference type="Proteomes" id="UP001165561"/>
    </source>
</evidence>
<accession>A0ABT5TWP5</accession>
<evidence type="ECO:0000256" key="1">
    <source>
        <dbReference type="SAM" id="Phobius"/>
    </source>
</evidence>